<feature type="region of interest" description="Disordered" evidence="5">
    <location>
        <begin position="1"/>
        <end position="26"/>
    </location>
</feature>
<dbReference type="Proteomes" id="UP000617634">
    <property type="component" value="Unassembled WGS sequence"/>
</dbReference>
<dbReference type="PANTHER" id="PTHR43768:SF3">
    <property type="entry name" value="TREHALOSE 6-PHOSPHATE PHOSPHATASE"/>
    <property type="match status" value="1"/>
</dbReference>
<evidence type="ECO:0000256" key="1">
    <source>
        <dbReference type="ARBA" id="ARBA00005199"/>
    </source>
</evidence>
<dbReference type="Gene3D" id="3.40.50.1000">
    <property type="entry name" value="HAD superfamily/HAD-like"/>
    <property type="match status" value="1"/>
</dbReference>
<dbReference type="GO" id="GO:0004805">
    <property type="term" value="F:trehalose-phosphatase activity"/>
    <property type="evidence" value="ECO:0007669"/>
    <property type="project" value="UniProtKB-EC"/>
</dbReference>
<proteinExistence type="inferred from homology"/>
<feature type="compositionally biased region" description="Polar residues" evidence="5">
    <location>
        <begin position="265"/>
        <end position="288"/>
    </location>
</feature>
<dbReference type="Gene3D" id="3.30.70.1020">
    <property type="entry name" value="Trehalose-6-phosphate phosphatase related protein, domain 2"/>
    <property type="match status" value="1"/>
</dbReference>
<keyword evidence="3 4" id="KW-0378">Hydrolase</keyword>
<keyword evidence="7" id="KW-1185">Reference proteome</keyword>
<dbReference type="InterPro" id="IPR003337">
    <property type="entry name" value="Trehalose_PPase"/>
</dbReference>
<dbReference type="GO" id="GO:0005992">
    <property type="term" value="P:trehalose biosynthetic process"/>
    <property type="evidence" value="ECO:0007669"/>
    <property type="project" value="InterPro"/>
</dbReference>
<feature type="region of interest" description="Disordered" evidence="5">
    <location>
        <begin position="262"/>
        <end position="288"/>
    </location>
</feature>
<accession>A0A931HF82</accession>
<evidence type="ECO:0000256" key="2">
    <source>
        <dbReference type="ARBA" id="ARBA00008770"/>
    </source>
</evidence>
<protein>
    <recommendedName>
        <fullName evidence="4">Trehalose 6-phosphate phosphatase</fullName>
        <ecNumber evidence="4">3.1.3.12</ecNumber>
    </recommendedName>
</protein>
<dbReference type="NCBIfam" id="TIGR01484">
    <property type="entry name" value="HAD-SF-IIB"/>
    <property type="match status" value="1"/>
</dbReference>
<gene>
    <name evidence="6" type="primary">otsB</name>
    <name evidence="6" type="ORF">I5E68_15335</name>
</gene>
<comment type="pathway">
    <text evidence="1 4">Glycan biosynthesis; trehalose biosynthesis.</text>
</comment>
<dbReference type="SUPFAM" id="SSF56784">
    <property type="entry name" value="HAD-like"/>
    <property type="match status" value="1"/>
</dbReference>
<comment type="similarity">
    <text evidence="2 4">Belongs to the trehalose phosphatase family.</text>
</comment>
<feature type="compositionally biased region" description="Low complexity" evidence="5">
    <location>
        <begin position="1"/>
        <end position="15"/>
    </location>
</feature>
<dbReference type="InterPro" id="IPR044651">
    <property type="entry name" value="OTSB-like"/>
</dbReference>
<dbReference type="PANTHER" id="PTHR43768">
    <property type="entry name" value="TREHALOSE 6-PHOSPHATE PHOSPHATASE"/>
    <property type="match status" value="1"/>
</dbReference>
<dbReference type="EC" id="3.1.3.12" evidence="4"/>
<dbReference type="GO" id="GO:0046872">
    <property type="term" value="F:metal ion binding"/>
    <property type="evidence" value="ECO:0007669"/>
    <property type="project" value="UniProtKB-KW"/>
</dbReference>
<comment type="catalytic activity">
    <reaction evidence="4">
        <text>alpha,alpha-trehalose 6-phosphate + H2O = alpha,alpha-trehalose + phosphate</text>
        <dbReference type="Rhea" id="RHEA:23420"/>
        <dbReference type="ChEBI" id="CHEBI:15377"/>
        <dbReference type="ChEBI" id="CHEBI:16551"/>
        <dbReference type="ChEBI" id="CHEBI:43474"/>
        <dbReference type="ChEBI" id="CHEBI:58429"/>
        <dbReference type="EC" id="3.1.3.12"/>
    </reaction>
</comment>
<comment type="function">
    <text evidence="4">Removes the phosphate from trehalose 6-phosphate to produce free trehalose.</text>
</comment>
<dbReference type="Pfam" id="PF02358">
    <property type="entry name" value="Trehalose_PPase"/>
    <property type="match status" value="1"/>
</dbReference>
<reference evidence="6" key="1">
    <citation type="submission" date="2020-11" db="EMBL/GenBank/DDBJ databases">
        <title>Novosphingobium aureum sp. nov., a marine bacterium isolated from sediment of a salt flat.</title>
        <authorList>
            <person name="Yoo Y."/>
            <person name="Kim J.-J."/>
        </authorList>
    </citation>
    <scope>NUCLEOTIDE SEQUENCE</scope>
    <source>
        <strain evidence="6">YJ-S2-02</strain>
    </source>
</reference>
<name>A0A931HF82_9SPHN</name>
<dbReference type="AlphaFoldDB" id="A0A931HF82"/>
<dbReference type="InterPro" id="IPR036412">
    <property type="entry name" value="HAD-like_sf"/>
</dbReference>
<evidence type="ECO:0000313" key="7">
    <source>
        <dbReference type="Proteomes" id="UP000617634"/>
    </source>
</evidence>
<dbReference type="InterPro" id="IPR006379">
    <property type="entry name" value="HAD-SF_hydro_IIB"/>
</dbReference>
<organism evidence="6 7">
    <name type="scientific">Novosphingobium aureum</name>
    <dbReference type="NCBI Taxonomy" id="2792964"/>
    <lineage>
        <taxon>Bacteria</taxon>
        <taxon>Pseudomonadati</taxon>
        <taxon>Pseudomonadota</taxon>
        <taxon>Alphaproteobacteria</taxon>
        <taxon>Sphingomonadales</taxon>
        <taxon>Sphingomonadaceae</taxon>
        <taxon>Novosphingobium</taxon>
    </lineage>
</organism>
<evidence type="ECO:0000256" key="3">
    <source>
        <dbReference type="ARBA" id="ARBA00022801"/>
    </source>
</evidence>
<sequence length="288" mass="30381">MTDPSESPSPSEAAAQTGDLPRPPALRLSPQTALFLDFDGTLVEIADHPDEVIVPADLGAMLARLSCELDGRLAIVSGRSLAALETMLGPIDVAMAGSHGGEFRPAGSREVHPLADPLDDSVVERLSRFASDNGGLLVEPKPYSVAVHYRRHPEALEGLLACATAIAESDGLKLKHGKQVIELVMPGSDKGSAVTRFMQSDLFAGTEPMFLGDDVTDEDAFKEMARFAGCGVLVGPLRETAARWRLAGVDAVHDWLAEALATGASPASTHTDPETTPSNSRTEAGHNQ</sequence>
<evidence type="ECO:0000256" key="5">
    <source>
        <dbReference type="SAM" id="MobiDB-lite"/>
    </source>
</evidence>
<comment type="cofactor">
    <cofactor evidence="4">
        <name>Mg(2+)</name>
        <dbReference type="ChEBI" id="CHEBI:18420"/>
    </cofactor>
</comment>
<dbReference type="RefSeq" id="WP_197165520.1">
    <property type="nucleotide sequence ID" value="NZ_JADZGI010000002.1"/>
</dbReference>
<dbReference type="EMBL" id="JADZGI010000002">
    <property type="protein sequence ID" value="MBH0114318.1"/>
    <property type="molecule type" value="Genomic_DNA"/>
</dbReference>
<comment type="caution">
    <text evidence="6">The sequence shown here is derived from an EMBL/GenBank/DDBJ whole genome shotgun (WGS) entry which is preliminary data.</text>
</comment>
<keyword evidence="4" id="KW-0460">Magnesium</keyword>
<dbReference type="NCBIfam" id="TIGR00685">
    <property type="entry name" value="T6PP"/>
    <property type="match status" value="1"/>
</dbReference>
<dbReference type="InterPro" id="IPR023214">
    <property type="entry name" value="HAD_sf"/>
</dbReference>
<evidence type="ECO:0000256" key="4">
    <source>
        <dbReference type="RuleBase" id="RU361117"/>
    </source>
</evidence>
<evidence type="ECO:0000313" key="6">
    <source>
        <dbReference type="EMBL" id="MBH0114318.1"/>
    </source>
</evidence>
<keyword evidence="4" id="KW-0479">Metal-binding</keyword>
<dbReference type="CDD" id="cd01627">
    <property type="entry name" value="HAD_TPP"/>
    <property type="match status" value="1"/>
</dbReference>